<feature type="domain" description="Polymerase nucleotidyl transferase" evidence="1">
    <location>
        <begin position="15"/>
        <end position="74"/>
    </location>
</feature>
<dbReference type="KEGG" id="csty:KN1_13980"/>
<proteinExistence type="predicted"/>
<reference evidence="2 3" key="1">
    <citation type="submission" date="2021-04" db="EMBL/GenBank/DDBJ databases">
        <title>Complete genome sequence of Stygiolobus sp. KN-1.</title>
        <authorList>
            <person name="Nakamura K."/>
            <person name="Sakai H."/>
            <person name="Kurosawa N."/>
        </authorList>
    </citation>
    <scope>NUCLEOTIDE SEQUENCE [LARGE SCALE GENOMIC DNA]</scope>
    <source>
        <strain evidence="2 3">KN-1</strain>
    </source>
</reference>
<dbReference type="Proteomes" id="UP000825123">
    <property type="component" value="Chromosome"/>
</dbReference>
<dbReference type="EMBL" id="AP024597">
    <property type="protein sequence ID" value="BCU70101.1"/>
    <property type="molecule type" value="Genomic_DNA"/>
</dbReference>
<dbReference type="CDD" id="cd05403">
    <property type="entry name" value="NT_KNTase_like"/>
    <property type="match status" value="1"/>
</dbReference>
<dbReference type="Gene3D" id="3.30.460.10">
    <property type="entry name" value="Beta Polymerase, domain 2"/>
    <property type="match status" value="1"/>
</dbReference>
<dbReference type="PANTHER" id="PTHR33933:SF1">
    <property type="entry name" value="PROTEIN ADENYLYLTRANSFERASE MNTA-RELATED"/>
    <property type="match status" value="1"/>
</dbReference>
<evidence type="ECO:0000259" key="1">
    <source>
        <dbReference type="Pfam" id="PF01909"/>
    </source>
</evidence>
<dbReference type="InterPro" id="IPR043519">
    <property type="entry name" value="NT_sf"/>
</dbReference>
<accession>A0A8D5U771</accession>
<keyword evidence="3" id="KW-1185">Reference proteome</keyword>
<sequence>MGLNIGVDEPYRSLLEKLVNLMKEKLGDDLVSVVVFGSIARGDYRRDSDIDLFIVIKNLPKTVTERVILFDQFEVMLEGDLERLMDDGYYVTFSPILKTPEEAGHFSPLYMDMTQDAVILYDVNGFFKGVLDKARKKLEELDFERVWVSKKAWYWRKRDYKFGEVIDFGD</sequence>
<organism evidence="2 3">
    <name type="scientific">Stygiolobus caldivivus</name>
    <dbReference type="NCBI Taxonomy" id="2824673"/>
    <lineage>
        <taxon>Archaea</taxon>
        <taxon>Thermoproteota</taxon>
        <taxon>Thermoprotei</taxon>
        <taxon>Sulfolobales</taxon>
        <taxon>Sulfolobaceae</taxon>
        <taxon>Stygiolobus</taxon>
    </lineage>
</organism>
<evidence type="ECO:0000313" key="3">
    <source>
        <dbReference type="Proteomes" id="UP000825123"/>
    </source>
</evidence>
<dbReference type="SUPFAM" id="SSF81301">
    <property type="entry name" value="Nucleotidyltransferase"/>
    <property type="match status" value="1"/>
</dbReference>
<dbReference type="PANTHER" id="PTHR33933">
    <property type="entry name" value="NUCLEOTIDYLTRANSFERASE"/>
    <property type="match status" value="1"/>
</dbReference>
<dbReference type="AlphaFoldDB" id="A0A8D5U771"/>
<dbReference type="Pfam" id="PF01909">
    <property type="entry name" value="NTP_transf_2"/>
    <property type="match status" value="1"/>
</dbReference>
<dbReference type="InterPro" id="IPR052548">
    <property type="entry name" value="Type_VII_TA_antitoxin"/>
</dbReference>
<evidence type="ECO:0000313" key="2">
    <source>
        <dbReference type="EMBL" id="BCU70101.1"/>
    </source>
</evidence>
<dbReference type="InterPro" id="IPR002934">
    <property type="entry name" value="Polymerase_NTP_transf_dom"/>
</dbReference>
<dbReference type="GO" id="GO:0016779">
    <property type="term" value="F:nucleotidyltransferase activity"/>
    <property type="evidence" value="ECO:0007669"/>
    <property type="project" value="InterPro"/>
</dbReference>
<protein>
    <submittedName>
        <fullName evidence="2">DNA polymerase</fullName>
    </submittedName>
</protein>
<gene>
    <name evidence="2" type="ORF">KN1_13980</name>
</gene>
<name>A0A8D5U771_9CREN</name>